<dbReference type="Proteomes" id="UP000235145">
    <property type="component" value="Unassembled WGS sequence"/>
</dbReference>
<reference evidence="2 3" key="1">
    <citation type="journal article" date="2017" name="Nat. Commun.">
        <title>Genome assembly with in vitro proximity ligation data and whole-genome triplication in lettuce.</title>
        <authorList>
            <person name="Reyes-Chin-Wo S."/>
            <person name="Wang Z."/>
            <person name="Yang X."/>
            <person name="Kozik A."/>
            <person name="Arikit S."/>
            <person name="Song C."/>
            <person name="Xia L."/>
            <person name="Froenicke L."/>
            <person name="Lavelle D.O."/>
            <person name="Truco M.J."/>
            <person name="Xia R."/>
            <person name="Zhu S."/>
            <person name="Xu C."/>
            <person name="Xu H."/>
            <person name="Xu X."/>
            <person name="Cox K."/>
            <person name="Korf I."/>
            <person name="Meyers B.C."/>
            <person name="Michelmore R.W."/>
        </authorList>
    </citation>
    <scope>NUCLEOTIDE SEQUENCE [LARGE SCALE GENOMIC DNA]</scope>
    <source>
        <strain evidence="3">cv. Salinas</strain>
        <tissue evidence="2">Seedlings</tissue>
    </source>
</reference>
<gene>
    <name evidence="2" type="ORF">LSAT_V11C400205990</name>
</gene>
<organism evidence="2 3">
    <name type="scientific">Lactuca sativa</name>
    <name type="common">Garden lettuce</name>
    <dbReference type="NCBI Taxonomy" id="4236"/>
    <lineage>
        <taxon>Eukaryota</taxon>
        <taxon>Viridiplantae</taxon>
        <taxon>Streptophyta</taxon>
        <taxon>Embryophyta</taxon>
        <taxon>Tracheophyta</taxon>
        <taxon>Spermatophyta</taxon>
        <taxon>Magnoliopsida</taxon>
        <taxon>eudicotyledons</taxon>
        <taxon>Gunneridae</taxon>
        <taxon>Pentapetalae</taxon>
        <taxon>asterids</taxon>
        <taxon>campanulids</taxon>
        <taxon>Asterales</taxon>
        <taxon>Asteraceae</taxon>
        <taxon>Cichorioideae</taxon>
        <taxon>Cichorieae</taxon>
        <taxon>Lactucinae</taxon>
        <taxon>Lactuca</taxon>
    </lineage>
</organism>
<dbReference type="AlphaFoldDB" id="A0A9R1XJ61"/>
<name>A0A9R1XJ61_LACSA</name>
<evidence type="ECO:0000259" key="1">
    <source>
        <dbReference type="Pfam" id="PF26130"/>
    </source>
</evidence>
<sequence>MVLSIWCFRAKKCVLEGLVIEIRGVFTKSPGGKYIDGTVSYIDDVDTDLFSVDELDDMVRELGYKGNDQDVLKLVSYVPKHRLVKVYIEIGQTRVASYFKSPSKVVIKELEPESVSPELNRKEPCRREVGSCSKKLELEPPANHVVDQS</sequence>
<evidence type="ECO:0000313" key="3">
    <source>
        <dbReference type="Proteomes" id="UP000235145"/>
    </source>
</evidence>
<evidence type="ECO:0000313" key="2">
    <source>
        <dbReference type="EMBL" id="KAJ0211834.1"/>
    </source>
</evidence>
<dbReference type="Pfam" id="PF26130">
    <property type="entry name" value="PB1-like"/>
    <property type="match status" value="1"/>
</dbReference>
<dbReference type="EMBL" id="NBSK02000004">
    <property type="protein sequence ID" value="KAJ0211834.1"/>
    <property type="molecule type" value="Genomic_DNA"/>
</dbReference>
<keyword evidence="3" id="KW-1185">Reference proteome</keyword>
<accession>A0A9R1XJ61</accession>
<dbReference type="InterPro" id="IPR058594">
    <property type="entry name" value="PB1-like_dom_pln"/>
</dbReference>
<feature type="domain" description="PB1-like" evidence="1">
    <location>
        <begin position="19"/>
        <end position="66"/>
    </location>
</feature>
<protein>
    <recommendedName>
        <fullName evidence="1">PB1-like domain-containing protein</fullName>
    </recommendedName>
</protein>
<comment type="caution">
    <text evidence="2">The sequence shown here is derived from an EMBL/GenBank/DDBJ whole genome shotgun (WGS) entry which is preliminary data.</text>
</comment>
<proteinExistence type="predicted"/>